<dbReference type="EMBL" id="BMAV01000531">
    <property type="protein sequence ID" value="GFY37871.1"/>
    <property type="molecule type" value="Genomic_DNA"/>
</dbReference>
<keyword evidence="1" id="KW-0812">Transmembrane</keyword>
<evidence type="ECO:0000313" key="2">
    <source>
        <dbReference type="EMBL" id="GFY37871.1"/>
    </source>
</evidence>
<proteinExistence type="predicted"/>
<keyword evidence="1" id="KW-0472">Membrane</keyword>
<dbReference type="Proteomes" id="UP000886998">
    <property type="component" value="Unassembled WGS sequence"/>
</dbReference>
<protein>
    <submittedName>
        <fullName evidence="2">Thrombospondin type-1 domain-containing protein 7A</fullName>
    </submittedName>
</protein>
<feature type="transmembrane region" description="Helical" evidence="1">
    <location>
        <begin position="111"/>
        <end position="129"/>
    </location>
</feature>
<reference evidence="2" key="1">
    <citation type="submission" date="2020-08" db="EMBL/GenBank/DDBJ databases">
        <title>Multicomponent nature underlies the extraordinary mechanical properties of spider dragline silk.</title>
        <authorList>
            <person name="Kono N."/>
            <person name="Nakamura H."/>
            <person name="Mori M."/>
            <person name="Yoshida Y."/>
            <person name="Ohtoshi R."/>
            <person name="Malay A.D."/>
            <person name="Moran D.A.P."/>
            <person name="Tomita M."/>
            <person name="Numata K."/>
            <person name="Arakawa K."/>
        </authorList>
    </citation>
    <scope>NUCLEOTIDE SEQUENCE</scope>
</reference>
<organism evidence="2 3">
    <name type="scientific">Trichonephila inaurata madagascariensis</name>
    <dbReference type="NCBI Taxonomy" id="2747483"/>
    <lineage>
        <taxon>Eukaryota</taxon>
        <taxon>Metazoa</taxon>
        <taxon>Ecdysozoa</taxon>
        <taxon>Arthropoda</taxon>
        <taxon>Chelicerata</taxon>
        <taxon>Arachnida</taxon>
        <taxon>Araneae</taxon>
        <taxon>Araneomorphae</taxon>
        <taxon>Entelegynae</taxon>
        <taxon>Araneoidea</taxon>
        <taxon>Nephilidae</taxon>
        <taxon>Trichonephila</taxon>
        <taxon>Trichonephila inaurata</taxon>
    </lineage>
</organism>
<comment type="caution">
    <text evidence="2">The sequence shown here is derived from an EMBL/GenBank/DDBJ whole genome shotgun (WGS) entry which is preliminary data.</text>
</comment>
<accession>A0A8X6WQD7</accession>
<name>A0A8X6WQD7_9ARAC</name>
<dbReference type="AlphaFoldDB" id="A0A8X6WQD7"/>
<evidence type="ECO:0000313" key="3">
    <source>
        <dbReference type="Proteomes" id="UP000886998"/>
    </source>
</evidence>
<keyword evidence="3" id="KW-1185">Reference proteome</keyword>
<evidence type="ECO:0000256" key="1">
    <source>
        <dbReference type="SAM" id="Phobius"/>
    </source>
</evidence>
<dbReference type="OrthoDB" id="6424386at2759"/>
<gene>
    <name evidence="2" type="primary">THSD7A</name>
    <name evidence="2" type="ORF">TNIN_475651</name>
</gene>
<keyword evidence="1" id="KW-1133">Transmembrane helix</keyword>
<sequence length="138" mass="15634">MRYRSKSHLIPLHHVVRTSDNKSFHHGSDRFISSHGCDVSCLDDNDREVEPYYCLPESKGDSTYVPSALRSCEITCSSGCVLTAWTAWSPCGYTYHSTRSRRRELVGSEDGVDPIFLCAYCFIFISYVLSARVAPKIR</sequence>